<evidence type="ECO:0000256" key="1">
    <source>
        <dbReference type="ARBA" id="ARBA00007754"/>
    </source>
</evidence>
<comment type="caution">
    <text evidence="8">The sequence shown here is derived from an EMBL/GenBank/DDBJ whole genome shotgun (WGS) entry which is preliminary data.</text>
</comment>
<dbReference type="PROSITE" id="PS51175">
    <property type="entry name" value="CBM6"/>
    <property type="match status" value="1"/>
</dbReference>
<dbReference type="InterPro" id="IPR005084">
    <property type="entry name" value="CBM6"/>
</dbReference>
<keyword evidence="2 4" id="KW-0378">Hydrolase</keyword>
<dbReference type="CDD" id="cd04086">
    <property type="entry name" value="CBM35_mannanase-like"/>
    <property type="match status" value="1"/>
</dbReference>
<name>A0ABW0VZU8_9BACL</name>
<dbReference type="InterPro" id="IPR000805">
    <property type="entry name" value="Glyco_hydro_26"/>
</dbReference>
<dbReference type="SUPFAM" id="SSF51445">
    <property type="entry name" value="(Trans)glycosidases"/>
    <property type="match status" value="1"/>
</dbReference>
<dbReference type="Gene3D" id="2.60.120.260">
    <property type="entry name" value="Galactose-binding domain-like"/>
    <property type="match status" value="1"/>
</dbReference>
<evidence type="ECO:0000313" key="9">
    <source>
        <dbReference type="Proteomes" id="UP001596047"/>
    </source>
</evidence>
<feature type="active site" description="Nucleophile" evidence="4">
    <location>
        <position position="434"/>
    </location>
</feature>
<evidence type="ECO:0000259" key="5">
    <source>
        <dbReference type="PROSITE" id="PS50206"/>
    </source>
</evidence>
<comment type="similarity">
    <text evidence="1 4">Belongs to the glycosyl hydrolase 26 family.</text>
</comment>
<feature type="domain" description="Rhodanese" evidence="5">
    <location>
        <begin position="344"/>
        <end position="359"/>
    </location>
</feature>
<keyword evidence="3 4" id="KW-0326">Glycosidase</keyword>
<evidence type="ECO:0000259" key="7">
    <source>
        <dbReference type="PROSITE" id="PS51764"/>
    </source>
</evidence>
<evidence type="ECO:0000256" key="3">
    <source>
        <dbReference type="ARBA" id="ARBA00023295"/>
    </source>
</evidence>
<dbReference type="Pfam" id="PF02156">
    <property type="entry name" value="Glyco_hydro_26"/>
    <property type="match status" value="1"/>
</dbReference>
<evidence type="ECO:0000313" key="8">
    <source>
        <dbReference type="EMBL" id="MFC5650021.1"/>
    </source>
</evidence>
<dbReference type="Pfam" id="PF16990">
    <property type="entry name" value="CBM_35"/>
    <property type="match status" value="1"/>
</dbReference>
<dbReference type="InterPro" id="IPR017853">
    <property type="entry name" value="GH"/>
</dbReference>
<keyword evidence="9" id="KW-1185">Reference proteome</keyword>
<evidence type="ECO:0000256" key="2">
    <source>
        <dbReference type="ARBA" id="ARBA00022801"/>
    </source>
</evidence>
<gene>
    <name evidence="8" type="ORF">ACFPYJ_13005</name>
</gene>
<dbReference type="PRINTS" id="PR00739">
    <property type="entry name" value="GLHYDRLASE26"/>
</dbReference>
<dbReference type="EMBL" id="JBHSOW010000043">
    <property type="protein sequence ID" value="MFC5650021.1"/>
    <property type="molecule type" value="Genomic_DNA"/>
</dbReference>
<dbReference type="RefSeq" id="WP_379188572.1">
    <property type="nucleotide sequence ID" value="NZ_JBHSOW010000043.1"/>
</dbReference>
<accession>A0ABW0VZU8</accession>
<reference evidence="9" key="1">
    <citation type="journal article" date="2019" name="Int. J. Syst. Evol. Microbiol.">
        <title>The Global Catalogue of Microorganisms (GCM) 10K type strain sequencing project: providing services to taxonomists for standard genome sequencing and annotation.</title>
        <authorList>
            <consortium name="The Broad Institute Genomics Platform"/>
            <consortium name="The Broad Institute Genome Sequencing Center for Infectious Disease"/>
            <person name="Wu L."/>
            <person name="Ma J."/>
        </authorList>
    </citation>
    <scope>NUCLEOTIDE SEQUENCE [LARGE SCALE GENOMIC DNA]</scope>
    <source>
        <strain evidence="9">CGMCC 1.3240</strain>
    </source>
</reference>
<dbReference type="PROSITE" id="PS50206">
    <property type="entry name" value="RHODANESE_3"/>
    <property type="match status" value="1"/>
</dbReference>
<proteinExistence type="inferred from homology"/>
<dbReference type="GO" id="GO:0016787">
    <property type="term" value="F:hydrolase activity"/>
    <property type="evidence" value="ECO:0007669"/>
    <property type="project" value="UniProtKB-KW"/>
</dbReference>
<dbReference type="Gene3D" id="3.20.20.80">
    <property type="entry name" value="Glycosidases"/>
    <property type="match status" value="1"/>
</dbReference>
<dbReference type="InterPro" id="IPR001763">
    <property type="entry name" value="Rhodanese-like_dom"/>
</dbReference>
<sequence length="494" mass="54405">MRKTHLLLITLSLAAAAVIVGILLAKESVPAEVTEAESLKGTSAAETAIPMTFEAESGQLQGDLTIGKQPAGFSGSGYVTGFKKPGDSVTIPVTAPADDIFELIVGYNGPSGDKDTELAVNGIAFGSVNLRKTAGFTEVSAGKIALNRGENTITFNTGWGWYDIDYVKITNAAKNQEHQVVKGLVNPNATPEALALQRYLVDSYGTSILSGQQNLNDALELKKPYGKLPAIVGFDMMDYSPSRVEHGAKSMEIDNALLWHDLGGIAAFTWHWNAPTDLIDSGEKPWSSGFYTEATTFDLENALADPDSKSYKLLLRDMDAIAEQLKKLQDAKIPVLWRPLHEAEGGWFWWGAKGPEPCKQLWKLLYDRLTNVHHLNNLIWVWNSESPDWYPGDDTVDIISVDSYPAAGDYSPDINRYENLVKLVQDKKLVAMAENGPIPDPDLLTKLQANWSWYCTWGGEFINDGKQNTKEHIQKVLDSSYVITLDELPDFSTY</sequence>
<dbReference type="SUPFAM" id="SSF49785">
    <property type="entry name" value="Galactose-binding domain-like"/>
    <property type="match status" value="1"/>
</dbReference>
<dbReference type="PANTHER" id="PTHR40079">
    <property type="entry name" value="MANNAN ENDO-1,4-BETA-MANNOSIDASE E-RELATED"/>
    <property type="match status" value="1"/>
</dbReference>
<evidence type="ECO:0000256" key="4">
    <source>
        <dbReference type="PROSITE-ProRule" id="PRU01100"/>
    </source>
</evidence>
<organism evidence="8 9">
    <name type="scientific">Paenibacillus solisilvae</name>
    <dbReference type="NCBI Taxonomy" id="2486751"/>
    <lineage>
        <taxon>Bacteria</taxon>
        <taxon>Bacillati</taxon>
        <taxon>Bacillota</taxon>
        <taxon>Bacilli</taxon>
        <taxon>Bacillales</taxon>
        <taxon>Paenibacillaceae</taxon>
        <taxon>Paenibacillus</taxon>
    </lineage>
</organism>
<dbReference type="PROSITE" id="PS51764">
    <property type="entry name" value="GH26"/>
    <property type="match status" value="1"/>
</dbReference>
<feature type="domain" description="CBM6" evidence="6">
    <location>
        <begin position="51"/>
        <end position="170"/>
    </location>
</feature>
<dbReference type="Proteomes" id="UP001596047">
    <property type="component" value="Unassembled WGS sequence"/>
</dbReference>
<feature type="active site" description="Proton donor" evidence="4">
    <location>
        <position position="342"/>
    </location>
</feature>
<dbReference type="InterPro" id="IPR022790">
    <property type="entry name" value="GH26_dom"/>
</dbReference>
<dbReference type="PANTHER" id="PTHR40079:SF4">
    <property type="entry name" value="GH26 DOMAIN-CONTAINING PROTEIN-RELATED"/>
    <property type="match status" value="1"/>
</dbReference>
<dbReference type="InterPro" id="IPR008979">
    <property type="entry name" value="Galactose-bd-like_sf"/>
</dbReference>
<evidence type="ECO:0000259" key="6">
    <source>
        <dbReference type="PROSITE" id="PS51175"/>
    </source>
</evidence>
<feature type="domain" description="GH26" evidence="7">
    <location>
        <begin position="191"/>
        <end position="486"/>
    </location>
</feature>
<protein>
    <submittedName>
        <fullName evidence="8">Glycosyl hydrolase</fullName>
    </submittedName>
</protein>